<evidence type="ECO:0000256" key="6">
    <source>
        <dbReference type="ARBA" id="ARBA00022777"/>
    </source>
</evidence>
<dbReference type="PANTHER" id="PTHR48016:SF29">
    <property type="entry name" value="MITOGEN-ACTIVATED PROTEIN KINASE KINASE KINASE 1-RELATED"/>
    <property type="match status" value="1"/>
</dbReference>
<dbReference type="InterPro" id="IPR017441">
    <property type="entry name" value="Protein_kinase_ATP_BS"/>
</dbReference>
<reference evidence="14" key="1">
    <citation type="journal article" date="2018" name="Gigascience">
        <title>Genome assembly of the Pink Ipe (Handroanthus impetiginosus, Bignoniaceae), a highly valued, ecologically keystone Neotropical timber forest tree.</title>
        <authorList>
            <person name="Silva-Junior O.B."/>
            <person name="Grattapaglia D."/>
            <person name="Novaes E."/>
            <person name="Collevatti R.G."/>
        </authorList>
    </citation>
    <scope>NUCLEOTIDE SEQUENCE [LARGE SCALE GENOMIC DNA]</scope>
    <source>
        <strain evidence="14">cv. UFG-1</strain>
    </source>
</reference>
<evidence type="ECO:0000256" key="2">
    <source>
        <dbReference type="ARBA" id="ARBA00012406"/>
    </source>
</evidence>
<dbReference type="PROSITE" id="PS50011">
    <property type="entry name" value="PROTEIN_KINASE_DOM"/>
    <property type="match status" value="1"/>
</dbReference>
<evidence type="ECO:0000256" key="9">
    <source>
        <dbReference type="ARBA" id="ARBA00048329"/>
    </source>
</evidence>
<evidence type="ECO:0000256" key="7">
    <source>
        <dbReference type="ARBA" id="ARBA00022840"/>
    </source>
</evidence>
<keyword evidence="4 13" id="KW-0808">Transferase</keyword>
<dbReference type="PROSITE" id="PS00108">
    <property type="entry name" value="PROTEIN_KINASE_ST"/>
    <property type="match status" value="1"/>
</dbReference>
<dbReference type="Gene3D" id="1.10.510.10">
    <property type="entry name" value="Transferase(Phosphotransferase) domain 1"/>
    <property type="match status" value="1"/>
</dbReference>
<evidence type="ECO:0000256" key="5">
    <source>
        <dbReference type="ARBA" id="ARBA00022741"/>
    </source>
</evidence>
<dbReference type="InterPro" id="IPR050538">
    <property type="entry name" value="MAP_kinase_kinase_kinase"/>
</dbReference>
<evidence type="ECO:0000256" key="8">
    <source>
        <dbReference type="ARBA" id="ARBA00047559"/>
    </source>
</evidence>
<dbReference type="EMBL" id="NKXS01003556">
    <property type="protein sequence ID" value="PIN09340.1"/>
    <property type="molecule type" value="Genomic_DNA"/>
</dbReference>
<evidence type="ECO:0000313" key="14">
    <source>
        <dbReference type="Proteomes" id="UP000231279"/>
    </source>
</evidence>
<dbReference type="InterPro" id="IPR008271">
    <property type="entry name" value="Ser/Thr_kinase_AS"/>
</dbReference>
<dbReference type="Proteomes" id="UP000231279">
    <property type="component" value="Unassembled WGS sequence"/>
</dbReference>
<protein>
    <recommendedName>
        <fullName evidence="2">mitogen-activated protein kinase kinase kinase</fullName>
        <ecNumber evidence="2">2.7.11.25</ecNumber>
    </recommendedName>
</protein>
<dbReference type="OrthoDB" id="266718at2759"/>
<comment type="catalytic activity">
    <reaction evidence="8">
        <text>L-threonyl-[protein] + ATP = O-phospho-L-threonyl-[protein] + ADP + H(+)</text>
        <dbReference type="Rhea" id="RHEA:46608"/>
        <dbReference type="Rhea" id="RHEA-COMP:11060"/>
        <dbReference type="Rhea" id="RHEA-COMP:11605"/>
        <dbReference type="ChEBI" id="CHEBI:15378"/>
        <dbReference type="ChEBI" id="CHEBI:30013"/>
        <dbReference type="ChEBI" id="CHEBI:30616"/>
        <dbReference type="ChEBI" id="CHEBI:61977"/>
        <dbReference type="ChEBI" id="CHEBI:456216"/>
        <dbReference type="EC" id="2.7.11.25"/>
    </reaction>
</comment>
<comment type="similarity">
    <text evidence="1">Belongs to the protein kinase superfamily. STE Ser/Thr protein kinase family. MAP kinase kinase kinase subfamily.</text>
</comment>
<dbReference type="Pfam" id="PF00069">
    <property type="entry name" value="Pkinase"/>
    <property type="match status" value="1"/>
</dbReference>
<evidence type="ECO:0000256" key="3">
    <source>
        <dbReference type="ARBA" id="ARBA00022527"/>
    </source>
</evidence>
<evidence type="ECO:0000313" key="13">
    <source>
        <dbReference type="EMBL" id="PIN09340.1"/>
    </source>
</evidence>
<dbReference type="EC" id="2.7.11.25" evidence="2"/>
<feature type="compositionally biased region" description="Polar residues" evidence="11">
    <location>
        <begin position="323"/>
        <end position="334"/>
    </location>
</feature>
<feature type="binding site" evidence="10">
    <location>
        <position position="386"/>
    </location>
    <ligand>
        <name>ATP</name>
        <dbReference type="ChEBI" id="CHEBI:30616"/>
    </ligand>
</feature>
<dbReference type="GO" id="GO:0005524">
    <property type="term" value="F:ATP binding"/>
    <property type="evidence" value="ECO:0007669"/>
    <property type="project" value="UniProtKB-UniRule"/>
</dbReference>
<dbReference type="SMART" id="SM00220">
    <property type="entry name" value="S_TKc"/>
    <property type="match status" value="1"/>
</dbReference>
<dbReference type="GO" id="GO:0004709">
    <property type="term" value="F:MAP kinase kinase kinase activity"/>
    <property type="evidence" value="ECO:0007669"/>
    <property type="project" value="UniProtKB-EC"/>
</dbReference>
<comment type="catalytic activity">
    <reaction evidence="9">
        <text>L-seryl-[protein] + ATP = O-phospho-L-seryl-[protein] + ADP + H(+)</text>
        <dbReference type="Rhea" id="RHEA:17989"/>
        <dbReference type="Rhea" id="RHEA-COMP:9863"/>
        <dbReference type="Rhea" id="RHEA-COMP:11604"/>
        <dbReference type="ChEBI" id="CHEBI:15378"/>
        <dbReference type="ChEBI" id="CHEBI:29999"/>
        <dbReference type="ChEBI" id="CHEBI:30616"/>
        <dbReference type="ChEBI" id="CHEBI:83421"/>
        <dbReference type="ChEBI" id="CHEBI:456216"/>
        <dbReference type="EC" id="2.7.11.25"/>
    </reaction>
</comment>
<proteinExistence type="inferred from homology"/>
<dbReference type="STRING" id="429701.A0A2G9GWF1"/>
<evidence type="ECO:0000256" key="4">
    <source>
        <dbReference type="ARBA" id="ARBA00022679"/>
    </source>
</evidence>
<dbReference type="InterPro" id="IPR011009">
    <property type="entry name" value="Kinase-like_dom_sf"/>
</dbReference>
<evidence type="ECO:0000256" key="10">
    <source>
        <dbReference type="PROSITE-ProRule" id="PRU10141"/>
    </source>
</evidence>
<dbReference type="AlphaFoldDB" id="A0A2G9GWF1"/>
<keyword evidence="7 10" id="KW-0067">ATP-binding</keyword>
<accession>A0A2G9GWF1</accession>
<dbReference type="InterPro" id="IPR000719">
    <property type="entry name" value="Prot_kinase_dom"/>
</dbReference>
<evidence type="ECO:0000256" key="1">
    <source>
        <dbReference type="ARBA" id="ARBA00006529"/>
    </source>
</evidence>
<gene>
    <name evidence="13" type="ORF">CDL12_18080</name>
</gene>
<keyword evidence="3" id="KW-0723">Serine/threonine-protein kinase</keyword>
<evidence type="ECO:0000256" key="11">
    <source>
        <dbReference type="SAM" id="MobiDB-lite"/>
    </source>
</evidence>
<feature type="domain" description="Protein kinase" evidence="12">
    <location>
        <begin position="358"/>
        <end position="536"/>
    </location>
</feature>
<dbReference type="GO" id="GO:0106310">
    <property type="term" value="F:protein serine kinase activity"/>
    <property type="evidence" value="ECO:0007669"/>
    <property type="project" value="RHEA"/>
</dbReference>
<dbReference type="GO" id="GO:0005737">
    <property type="term" value="C:cytoplasm"/>
    <property type="evidence" value="ECO:0007669"/>
    <property type="project" value="TreeGrafter"/>
</dbReference>
<sequence>MSGVYDNWNRLVEAVLKREELRRLAYCESLSSSVSDDFSSRCSLDSFHEDAAGSLKLPLSGLTSFRIDGIEGEVDQIFRHLGLRPEDFSIPVAAWEARKSLSSPSSFIASKFGNGSELLEGFSTAVSVSDWEVKDRVVVKLGDSQGSFDEVKSVIRPGGWGIKGLRSPPLALLPAITQLAVNDKSDSDEVGDSFGATVKIGNGELKNQTELILDADEVSEKEVKNELVNTGGWEIRGTRPPKLAPPPVMMRSVVDEMSSTWDIFRALGPQDDHDLKSPQEDVVSHSIKKVEDNLPVERRYTSGGQEEREDAVEKEQGDGLESCSGSLNGGQESDSVPLIRENDYNVSPNGSSLCIKSWQKGDFLGSGSYGTVYEGFTDNGYFFAVKEVSLLDQGSQGRQSLGQLEQEVSLLRQFRHENIVRYLGTYRDDAKLYIFLELVTKGSLVEVYEKYQLRDCHVSAYTRQILNGLNYLHSRNVVHRDIKCANVLVDVSGSVKLADFGLAKAIKLNGIKSCKGTPYLMAPEVTFLALFDYSFV</sequence>
<feature type="region of interest" description="Disordered" evidence="11">
    <location>
        <begin position="293"/>
        <end position="338"/>
    </location>
</feature>
<keyword evidence="6 13" id="KW-0418">Kinase</keyword>
<evidence type="ECO:0000259" key="12">
    <source>
        <dbReference type="PROSITE" id="PS50011"/>
    </source>
</evidence>
<keyword evidence="14" id="KW-1185">Reference proteome</keyword>
<dbReference type="PROSITE" id="PS00107">
    <property type="entry name" value="PROTEIN_KINASE_ATP"/>
    <property type="match status" value="1"/>
</dbReference>
<organism evidence="13 14">
    <name type="scientific">Handroanthus impetiginosus</name>
    <dbReference type="NCBI Taxonomy" id="429701"/>
    <lineage>
        <taxon>Eukaryota</taxon>
        <taxon>Viridiplantae</taxon>
        <taxon>Streptophyta</taxon>
        <taxon>Embryophyta</taxon>
        <taxon>Tracheophyta</taxon>
        <taxon>Spermatophyta</taxon>
        <taxon>Magnoliopsida</taxon>
        <taxon>eudicotyledons</taxon>
        <taxon>Gunneridae</taxon>
        <taxon>Pentapetalae</taxon>
        <taxon>asterids</taxon>
        <taxon>lamiids</taxon>
        <taxon>Lamiales</taxon>
        <taxon>Bignoniaceae</taxon>
        <taxon>Crescentiina</taxon>
        <taxon>Tabebuia alliance</taxon>
        <taxon>Handroanthus</taxon>
    </lineage>
</organism>
<comment type="caution">
    <text evidence="13">The sequence shown here is derived from an EMBL/GenBank/DDBJ whole genome shotgun (WGS) entry which is preliminary data.</text>
</comment>
<keyword evidence="5 10" id="KW-0547">Nucleotide-binding</keyword>
<name>A0A2G9GWF1_9LAMI</name>
<dbReference type="PANTHER" id="PTHR48016">
    <property type="entry name" value="MAP KINASE KINASE KINASE SSK2-RELATED-RELATED"/>
    <property type="match status" value="1"/>
</dbReference>
<dbReference type="SUPFAM" id="SSF56112">
    <property type="entry name" value="Protein kinase-like (PK-like)"/>
    <property type="match status" value="1"/>
</dbReference>